<dbReference type="InterPro" id="IPR016181">
    <property type="entry name" value="Acyl_CoA_acyltransferase"/>
</dbReference>
<dbReference type="CDD" id="cd04301">
    <property type="entry name" value="NAT_SF"/>
    <property type="match status" value="1"/>
</dbReference>
<evidence type="ECO:0000313" key="2">
    <source>
        <dbReference type="EMBL" id="GLR12553.1"/>
    </source>
</evidence>
<dbReference type="SUPFAM" id="SSF55729">
    <property type="entry name" value="Acyl-CoA N-acyltransferases (Nat)"/>
    <property type="match status" value="1"/>
</dbReference>
<dbReference type="EMBL" id="BSOG01000001">
    <property type="protein sequence ID" value="GLR12553.1"/>
    <property type="molecule type" value="Genomic_DNA"/>
</dbReference>
<evidence type="ECO:0000313" key="3">
    <source>
        <dbReference type="Proteomes" id="UP001156706"/>
    </source>
</evidence>
<accession>A0ABQ5YDJ4</accession>
<sequence length="152" mass="16659">MLQWQWATLAELSSLQWQEVGVLRQTVFVVEQTCPFPDLDARDLDSHHLLGRNAEGRLVAYLRLVPAGHKYATPSLGRVVTAAEARGTGAGKALMLEGLAGHQRTYPGQPNTIGAQAYLSGFYQSLGFVPISETYLEDDIPHIDMVWTPPAA</sequence>
<dbReference type="PROSITE" id="PS51186">
    <property type="entry name" value="GNAT"/>
    <property type="match status" value="1"/>
</dbReference>
<proteinExistence type="predicted"/>
<dbReference type="Gene3D" id="3.40.630.30">
    <property type="match status" value="1"/>
</dbReference>
<dbReference type="InterPro" id="IPR000182">
    <property type="entry name" value="GNAT_dom"/>
</dbReference>
<protein>
    <submittedName>
        <fullName evidence="2">GNAT family acetyltransferase</fullName>
    </submittedName>
</protein>
<name>A0ABQ5YDJ4_9NEIS</name>
<feature type="domain" description="N-acetyltransferase" evidence="1">
    <location>
        <begin position="7"/>
        <end position="150"/>
    </location>
</feature>
<organism evidence="2 3">
    <name type="scientific">Chitinimonas prasina</name>
    <dbReference type="NCBI Taxonomy" id="1434937"/>
    <lineage>
        <taxon>Bacteria</taxon>
        <taxon>Pseudomonadati</taxon>
        <taxon>Pseudomonadota</taxon>
        <taxon>Betaproteobacteria</taxon>
        <taxon>Neisseriales</taxon>
        <taxon>Chitinibacteraceae</taxon>
        <taxon>Chitinimonas</taxon>
    </lineage>
</organism>
<dbReference type="Proteomes" id="UP001156706">
    <property type="component" value="Unassembled WGS sequence"/>
</dbReference>
<evidence type="ECO:0000259" key="1">
    <source>
        <dbReference type="PROSITE" id="PS51186"/>
    </source>
</evidence>
<keyword evidence="3" id="KW-1185">Reference proteome</keyword>
<dbReference type="RefSeq" id="WP_284195672.1">
    <property type="nucleotide sequence ID" value="NZ_BSOG01000001.1"/>
</dbReference>
<reference evidence="3" key="1">
    <citation type="journal article" date="2019" name="Int. J. Syst. Evol. Microbiol.">
        <title>The Global Catalogue of Microorganisms (GCM) 10K type strain sequencing project: providing services to taxonomists for standard genome sequencing and annotation.</title>
        <authorList>
            <consortium name="The Broad Institute Genomics Platform"/>
            <consortium name="The Broad Institute Genome Sequencing Center for Infectious Disease"/>
            <person name="Wu L."/>
            <person name="Ma J."/>
        </authorList>
    </citation>
    <scope>NUCLEOTIDE SEQUENCE [LARGE SCALE GENOMIC DNA]</scope>
    <source>
        <strain evidence="3">NBRC 110044</strain>
    </source>
</reference>
<comment type="caution">
    <text evidence="2">The sequence shown here is derived from an EMBL/GenBank/DDBJ whole genome shotgun (WGS) entry which is preliminary data.</text>
</comment>
<dbReference type="Pfam" id="PF13673">
    <property type="entry name" value="Acetyltransf_10"/>
    <property type="match status" value="1"/>
</dbReference>
<gene>
    <name evidence="2" type="ORF">GCM10007907_13430</name>
</gene>